<evidence type="ECO:0000256" key="4">
    <source>
        <dbReference type="ARBA" id="ARBA00023136"/>
    </source>
</evidence>
<gene>
    <name evidence="6" type="ORF">C9I99_24185</name>
</gene>
<dbReference type="PANTHER" id="PTHR43424:SF1">
    <property type="entry name" value="LOCUS PUTATIVE PROTEIN 1-RELATED"/>
    <property type="match status" value="1"/>
</dbReference>
<feature type="transmembrane region" description="Helical" evidence="5">
    <location>
        <begin position="361"/>
        <end position="381"/>
    </location>
</feature>
<dbReference type="InterPro" id="IPR002797">
    <property type="entry name" value="Polysacc_synth"/>
</dbReference>
<feature type="transmembrane region" description="Helical" evidence="5">
    <location>
        <begin position="170"/>
        <end position="192"/>
    </location>
</feature>
<feature type="transmembrane region" description="Helical" evidence="5">
    <location>
        <begin position="80"/>
        <end position="105"/>
    </location>
</feature>
<evidence type="ECO:0000256" key="3">
    <source>
        <dbReference type="ARBA" id="ARBA00022989"/>
    </source>
</evidence>
<evidence type="ECO:0000256" key="2">
    <source>
        <dbReference type="ARBA" id="ARBA00022692"/>
    </source>
</evidence>
<feature type="transmembrane region" description="Helical" evidence="5">
    <location>
        <begin position="111"/>
        <end position="131"/>
    </location>
</feature>
<dbReference type="Pfam" id="PF01943">
    <property type="entry name" value="Polysacc_synt"/>
    <property type="match status" value="1"/>
</dbReference>
<feature type="transmembrane region" description="Helical" evidence="5">
    <location>
        <begin position="46"/>
        <end position="68"/>
    </location>
</feature>
<comment type="caution">
    <text evidence="6">The sequence shown here is derived from an EMBL/GenBank/DDBJ whole genome shotgun (WGS) entry which is preliminary data.</text>
</comment>
<evidence type="ECO:0000313" key="6">
    <source>
        <dbReference type="EMBL" id="PSU29836.1"/>
    </source>
</evidence>
<feature type="transmembrane region" description="Helical" evidence="5">
    <location>
        <begin position="332"/>
        <end position="354"/>
    </location>
</feature>
<comment type="subcellular location">
    <subcellularLocation>
        <location evidence="1">Membrane</location>
        <topology evidence="1">Multi-pass membrane protein</topology>
    </subcellularLocation>
</comment>
<keyword evidence="2 5" id="KW-0812">Transmembrane</keyword>
<sequence length="431" mass="48104">MKQFIKYVSSLWLSSLLTSLLAFSIQASLARTLSPSELGEFNGTLSYLLVFGALAGFGVDNALLKIFGKGKTFGNKFGKSVVIYSISTTVISLLLLVFFSTYIFSGVNKDNLFILAPILISLVSFNVRSAVLQVERRYHELALWQIINNGSKLFFILFIFSDYAKPDDIYYLYSLSSLMIFLISISSFTKLYKGKVSNYEPVAIGISPYRVKKVGLLSIPFGLAGIAHTIYFQSDVFLLSYLNSSELAGFYSISLSIITAVYLFPAVIYQKILLPRIHEWSNNDGRKMLNVFQVGNGVMLITGFLAAIAVFILSEPIIKILFGSSYEASIKYLKLLSICIPLRFVISGFGSVLSTGNLIRYKLICMIVVAIFNAVLNVVFIPEYGVYAAITSTVLSEIFLLLLFVFTVFYKLFGMDTFKGWFYFSRGTLNV</sequence>
<keyword evidence="3 5" id="KW-1133">Transmembrane helix</keyword>
<dbReference type="Proteomes" id="UP000241222">
    <property type="component" value="Unassembled WGS sequence"/>
</dbReference>
<keyword evidence="4 5" id="KW-0472">Membrane</keyword>
<reference evidence="6 7" key="1">
    <citation type="submission" date="2018-03" db="EMBL/GenBank/DDBJ databases">
        <title>Whole genome sequencing of Histamine producing bacteria.</title>
        <authorList>
            <person name="Butler K."/>
        </authorList>
    </citation>
    <scope>NUCLEOTIDE SEQUENCE [LARGE SCALE GENOMIC DNA]</scope>
    <source>
        <strain evidence="6 7">JCM 13586</strain>
    </source>
</reference>
<dbReference type="InterPro" id="IPR052556">
    <property type="entry name" value="PolySynth_Transporter"/>
</dbReference>
<dbReference type="OrthoDB" id="103403at2"/>
<name>A0A2T3INB7_9GAMM</name>
<evidence type="ECO:0000256" key="5">
    <source>
        <dbReference type="SAM" id="Phobius"/>
    </source>
</evidence>
<proteinExistence type="predicted"/>
<dbReference type="EMBL" id="PYMH01000018">
    <property type="protein sequence ID" value="PSU29836.1"/>
    <property type="molecule type" value="Genomic_DNA"/>
</dbReference>
<accession>A0A2T3INB7</accession>
<evidence type="ECO:0000256" key="1">
    <source>
        <dbReference type="ARBA" id="ARBA00004141"/>
    </source>
</evidence>
<feature type="transmembrane region" description="Helical" evidence="5">
    <location>
        <begin position="289"/>
        <end position="312"/>
    </location>
</feature>
<dbReference type="RefSeq" id="WP_107351396.1">
    <property type="nucleotide sequence ID" value="NZ_PYMH01000018.1"/>
</dbReference>
<dbReference type="AlphaFoldDB" id="A0A2T3INB7"/>
<feature type="transmembrane region" description="Helical" evidence="5">
    <location>
        <begin position="387"/>
        <end position="410"/>
    </location>
</feature>
<dbReference type="PANTHER" id="PTHR43424">
    <property type="entry name" value="LOCUS PUTATIVE PROTEIN 1-RELATED"/>
    <property type="match status" value="1"/>
</dbReference>
<feature type="transmembrane region" description="Helical" evidence="5">
    <location>
        <begin position="213"/>
        <end position="231"/>
    </location>
</feature>
<feature type="transmembrane region" description="Helical" evidence="5">
    <location>
        <begin position="251"/>
        <end position="269"/>
    </location>
</feature>
<evidence type="ECO:0000313" key="7">
    <source>
        <dbReference type="Proteomes" id="UP000241222"/>
    </source>
</evidence>
<keyword evidence="7" id="KW-1185">Reference proteome</keyword>
<organism evidence="6 7">
    <name type="scientific">Photobacterium lutimaris</name>
    <dbReference type="NCBI Taxonomy" id="388278"/>
    <lineage>
        <taxon>Bacteria</taxon>
        <taxon>Pseudomonadati</taxon>
        <taxon>Pseudomonadota</taxon>
        <taxon>Gammaproteobacteria</taxon>
        <taxon>Vibrionales</taxon>
        <taxon>Vibrionaceae</taxon>
        <taxon>Photobacterium</taxon>
    </lineage>
</organism>
<feature type="transmembrane region" description="Helical" evidence="5">
    <location>
        <begin position="143"/>
        <end position="164"/>
    </location>
</feature>
<dbReference type="GO" id="GO:0016020">
    <property type="term" value="C:membrane"/>
    <property type="evidence" value="ECO:0007669"/>
    <property type="project" value="UniProtKB-SubCell"/>
</dbReference>
<protein>
    <submittedName>
        <fullName evidence="6">Uncharacterized protein</fullName>
    </submittedName>
</protein>